<evidence type="ECO:0000256" key="5">
    <source>
        <dbReference type="ARBA" id="ARBA00023049"/>
    </source>
</evidence>
<dbReference type="SUPFAM" id="SSF102712">
    <property type="entry name" value="JAB1/MPN domain"/>
    <property type="match status" value="1"/>
</dbReference>
<organism evidence="7 8">
    <name type="scientific">Infirmifilum uzonense</name>
    <dbReference type="NCBI Taxonomy" id="1550241"/>
    <lineage>
        <taxon>Archaea</taxon>
        <taxon>Thermoproteota</taxon>
        <taxon>Thermoprotei</taxon>
        <taxon>Thermofilales</taxon>
        <taxon>Thermofilaceae</taxon>
        <taxon>Infirmifilum</taxon>
    </lineage>
</organism>
<keyword evidence="4" id="KW-0862">Zinc</keyword>
<dbReference type="AlphaFoldDB" id="A0A0F7FFZ1"/>
<proteinExistence type="predicted"/>
<sequence>MHTSSSIIGPESPIRRVVISSHILKSFQVIEEERLAVLGGDIKDEETLVNEVKEIKGIYSAGTFRIDFREWYEAVQSFKIRGLKYIGILHSHSYGRPIPSPLDTLRMSECPGEVWIIVSPKGIRAWTYDLQLREIDLVIV</sequence>
<keyword evidence="1" id="KW-0645">Protease</keyword>
<evidence type="ECO:0000256" key="3">
    <source>
        <dbReference type="ARBA" id="ARBA00022801"/>
    </source>
</evidence>
<evidence type="ECO:0000313" key="8">
    <source>
        <dbReference type="Proteomes" id="UP000067434"/>
    </source>
</evidence>
<dbReference type="STRING" id="1550241.MA03_00595"/>
<dbReference type="Gene3D" id="3.40.140.10">
    <property type="entry name" value="Cytidine Deaminase, domain 2"/>
    <property type="match status" value="1"/>
</dbReference>
<name>A0A0F7FFZ1_9CREN</name>
<dbReference type="Proteomes" id="UP000067434">
    <property type="component" value="Chromosome"/>
</dbReference>
<dbReference type="RefSeq" id="WP_052883413.1">
    <property type="nucleotide sequence ID" value="NZ_CP009961.1"/>
</dbReference>
<dbReference type="HOGENOM" id="CLU_1830688_0_0_2"/>
<dbReference type="KEGG" id="thf:MA03_00595"/>
<evidence type="ECO:0000313" key="7">
    <source>
        <dbReference type="EMBL" id="AKG38087.1"/>
    </source>
</evidence>
<dbReference type="InterPro" id="IPR028090">
    <property type="entry name" value="JAB_dom_prok"/>
</dbReference>
<dbReference type="GO" id="GO:0046872">
    <property type="term" value="F:metal ion binding"/>
    <property type="evidence" value="ECO:0007669"/>
    <property type="project" value="UniProtKB-KW"/>
</dbReference>
<dbReference type="Pfam" id="PF14464">
    <property type="entry name" value="Prok-JAB"/>
    <property type="match status" value="1"/>
</dbReference>
<accession>A0A0F7FFZ1</accession>
<dbReference type="GeneID" id="25400684"/>
<keyword evidence="3" id="KW-0378">Hydrolase</keyword>
<dbReference type="GO" id="GO:0008237">
    <property type="term" value="F:metallopeptidase activity"/>
    <property type="evidence" value="ECO:0007669"/>
    <property type="project" value="UniProtKB-KW"/>
</dbReference>
<feature type="domain" description="JAB" evidence="6">
    <location>
        <begin position="31"/>
        <end position="127"/>
    </location>
</feature>
<reference evidence="7 8" key="1">
    <citation type="journal article" date="2015" name="Stand. Genomic Sci.">
        <title>Complete genome sequence of and proposal of Thermofilum uzonense sp. nov. a novel hyperthermophilic crenarchaeon and emended description of the genus Thermofilum.</title>
        <authorList>
            <person name="Toshchakov S.V."/>
            <person name="Korzhenkov A.A."/>
            <person name="Samarov N.I."/>
            <person name="Mazunin I.O."/>
            <person name="Mozhey O.I."/>
            <person name="Shmyr I.S."/>
            <person name="Derbikova K.S."/>
            <person name="Taranov E.A."/>
            <person name="Dominova I.N."/>
            <person name="Bonch-Osmolovskaya E.A."/>
            <person name="Patrushev M.V."/>
            <person name="Podosokorskaya O.A."/>
            <person name="Kublanov I.V."/>
        </authorList>
    </citation>
    <scope>NUCLEOTIDE SEQUENCE [LARGE SCALE GENOMIC DNA]</scope>
    <source>
        <strain evidence="7 8">1807-2</strain>
    </source>
</reference>
<evidence type="ECO:0000256" key="2">
    <source>
        <dbReference type="ARBA" id="ARBA00022723"/>
    </source>
</evidence>
<dbReference type="PATRIC" id="fig|1550241.5.peg.121"/>
<dbReference type="OrthoDB" id="10589at2157"/>
<keyword evidence="5" id="KW-0482">Metalloprotease</keyword>
<dbReference type="GO" id="GO:0006508">
    <property type="term" value="P:proteolysis"/>
    <property type="evidence" value="ECO:0007669"/>
    <property type="project" value="UniProtKB-KW"/>
</dbReference>
<protein>
    <recommendedName>
        <fullName evidence="6">JAB domain-containing protein</fullName>
    </recommendedName>
</protein>
<evidence type="ECO:0000259" key="6">
    <source>
        <dbReference type="Pfam" id="PF14464"/>
    </source>
</evidence>
<evidence type="ECO:0000256" key="1">
    <source>
        <dbReference type="ARBA" id="ARBA00022670"/>
    </source>
</evidence>
<gene>
    <name evidence="7" type="ORF">MA03_00595</name>
</gene>
<evidence type="ECO:0000256" key="4">
    <source>
        <dbReference type="ARBA" id="ARBA00022833"/>
    </source>
</evidence>
<keyword evidence="8" id="KW-1185">Reference proteome</keyword>
<keyword evidence="2" id="KW-0479">Metal-binding</keyword>
<dbReference type="EMBL" id="CP009961">
    <property type="protein sequence ID" value="AKG38087.1"/>
    <property type="molecule type" value="Genomic_DNA"/>
</dbReference>